<dbReference type="InterPro" id="IPR000270">
    <property type="entry name" value="PB1_dom"/>
</dbReference>
<dbReference type="SUPFAM" id="SSF48452">
    <property type="entry name" value="TPR-like"/>
    <property type="match status" value="1"/>
</dbReference>
<feature type="region of interest" description="Disordered" evidence="8">
    <location>
        <begin position="461"/>
        <end position="485"/>
    </location>
</feature>
<proteinExistence type="inferred from homology"/>
<comment type="similarity">
    <text evidence="2">Belongs to the NCF2/NOXA1 family.</text>
</comment>
<dbReference type="Pfam" id="PF13181">
    <property type="entry name" value="TPR_8"/>
    <property type="match status" value="1"/>
</dbReference>
<dbReference type="Gene3D" id="1.25.40.10">
    <property type="entry name" value="Tetratricopeptide repeat domain"/>
    <property type="match status" value="1"/>
</dbReference>
<feature type="compositionally biased region" description="Basic and acidic residues" evidence="8">
    <location>
        <begin position="353"/>
        <end position="372"/>
    </location>
</feature>
<keyword evidence="4" id="KW-0963">Cytoplasm</keyword>
<dbReference type="PANTHER" id="PTHR15175">
    <property type="entry name" value="NEUTROPHIL CYTOSOLIC FACTOR 2, NEUTROPHIL NADPH OXIDASE FACTOR 2"/>
    <property type="match status" value="1"/>
</dbReference>
<feature type="domain" description="PB1" evidence="9">
    <location>
        <begin position="510"/>
        <end position="590"/>
    </location>
</feature>
<evidence type="ECO:0000256" key="6">
    <source>
        <dbReference type="ARBA" id="ARBA00022803"/>
    </source>
</evidence>
<dbReference type="PROSITE" id="PS50005">
    <property type="entry name" value="TPR"/>
    <property type="match status" value="1"/>
</dbReference>
<feature type="compositionally biased region" description="Polar residues" evidence="8">
    <location>
        <begin position="476"/>
        <end position="485"/>
    </location>
</feature>
<dbReference type="Pfam" id="PF00564">
    <property type="entry name" value="PB1"/>
    <property type="match status" value="1"/>
</dbReference>
<reference evidence="10 11" key="1">
    <citation type="submission" date="2020-12" db="EMBL/GenBank/DDBJ databases">
        <title>Metabolic potential, ecology and presence of endohyphal bacteria is reflected in genomic diversity of Mucoromycotina.</title>
        <authorList>
            <person name="Muszewska A."/>
            <person name="Okrasinska A."/>
            <person name="Steczkiewicz K."/>
            <person name="Drgas O."/>
            <person name="Orlowska M."/>
            <person name="Perlinska-Lenart U."/>
            <person name="Aleksandrzak-Piekarczyk T."/>
            <person name="Szatraj K."/>
            <person name="Zielenkiewicz U."/>
            <person name="Pilsyk S."/>
            <person name="Malc E."/>
            <person name="Mieczkowski P."/>
            <person name="Kruszewska J.S."/>
            <person name="Biernat P."/>
            <person name="Pawlowska J."/>
        </authorList>
    </citation>
    <scope>NUCLEOTIDE SEQUENCE [LARGE SCALE GENOMIC DNA]</scope>
    <source>
        <strain evidence="10 11">CBS 142.35</strain>
    </source>
</reference>
<dbReference type="AlphaFoldDB" id="A0A8H7VSP3"/>
<dbReference type="Proteomes" id="UP000646827">
    <property type="component" value="Unassembled WGS sequence"/>
</dbReference>
<dbReference type="SUPFAM" id="SSF54277">
    <property type="entry name" value="CAD &amp; PB1 domains"/>
    <property type="match status" value="1"/>
</dbReference>
<dbReference type="InterPro" id="IPR053793">
    <property type="entry name" value="PB1-like"/>
</dbReference>
<feature type="region of interest" description="Disordered" evidence="8">
    <location>
        <begin position="315"/>
        <end position="372"/>
    </location>
</feature>
<dbReference type="Gene3D" id="3.10.20.90">
    <property type="entry name" value="Phosphatidylinositol 3-kinase Catalytic Subunit, Chain A, domain 1"/>
    <property type="match status" value="1"/>
</dbReference>
<dbReference type="FunFam" id="1.25.40.10:FF:000017">
    <property type="entry name" value="NADPH oxidase regulator NoxR"/>
    <property type="match status" value="1"/>
</dbReference>
<evidence type="ECO:0000256" key="4">
    <source>
        <dbReference type="ARBA" id="ARBA00022490"/>
    </source>
</evidence>
<name>A0A8H7VSP3_9FUNG</name>
<dbReference type="SMART" id="SM00666">
    <property type="entry name" value="PB1"/>
    <property type="match status" value="1"/>
</dbReference>
<evidence type="ECO:0000256" key="1">
    <source>
        <dbReference type="ARBA" id="ARBA00004496"/>
    </source>
</evidence>
<evidence type="ECO:0000256" key="7">
    <source>
        <dbReference type="PROSITE-ProRule" id="PRU00339"/>
    </source>
</evidence>
<keyword evidence="5" id="KW-0677">Repeat</keyword>
<keyword evidence="3" id="KW-0728">SH3 domain</keyword>
<comment type="caution">
    <text evidence="10">The sequence shown here is derived from an EMBL/GenBank/DDBJ whole genome shotgun (WGS) entry which is preliminary data.</text>
</comment>
<evidence type="ECO:0000313" key="11">
    <source>
        <dbReference type="Proteomes" id="UP000646827"/>
    </source>
</evidence>
<keyword evidence="11" id="KW-1185">Reference proteome</keyword>
<feature type="repeat" description="TPR" evidence="7">
    <location>
        <begin position="56"/>
        <end position="89"/>
    </location>
</feature>
<dbReference type="InterPro" id="IPR051864">
    <property type="entry name" value="NCF2_NOXA1"/>
</dbReference>
<evidence type="ECO:0000256" key="3">
    <source>
        <dbReference type="ARBA" id="ARBA00022443"/>
    </source>
</evidence>
<organism evidence="10 11">
    <name type="scientific">Circinella minor</name>
    <dbReference type="NCBI Taxonomy" id="1195481"/>
    <lineage>
        <taxon>Eukaryota</taxon>
        <taxon>Fungi</taxon>
        <taxon>Fungi incertae sedis</taxon>
        <taxon>Mucoromycota</taxon>
        <taxon>Mucoromycotina</taxon>
        <taxon>Mucoromycetes</taxon>
        <taxon>Mucorales</taxon>
        <taxon>Lichtheimiaceae</taxon>
        <taxon>Circinella</taxon>
    </lineage>
</organism>
<feature type="compositionally biased region" description="Basic and acidic residues" evidence="8">
    <location>
        <begin position="284"/>
        <end position="294"/>
    </location>
</feature>
<evidence type="ECO:0000259" key="9">
    <source>
        <dbReference type="PROSITE" id="PS51745"/>
    </source>
</evidence>
<evidence type="ECO:0000256" key="5">
    <source>
        <dbReference type="ARBA" id="ARBA00022737"/>
    </source>
</evidence>
<dbReference type="PANTHER" id="PTHR15175:SF0">
    <property type="entry name" value="SH3 DOMAIN-CONTAINING PROTEIN C23A1.17"/>
    <property type="match status" value="1"/>
</dbReference>
<feature type="compositionally biased region" description="Low complexity" evidence="8">
    <location>
        <begin position="315"/>
        <end position="332"/>
    </location>
</feature>
<protein>
    <recommendedName>
        <fullName evidence="9">PB1 domain-containing protein</fullName>
    </recommendedName>
</protein>
<dbReference type="SMART" id="SM00028">
    <property type="entry name" value="TPR"/>
    <property type="match status" value="3"/>
</dbReference>
<sequence length="598" mass="69551">MGMEFKVHSLVPSIELSQYRPLLQSDLEQWRSGCMYYDKQDYDAALRTFMRIGDNARMHFNIGLIFSILQDHRRSVAAFKKSLEMDPFFAVASFQRGVSHFGLGELNQAYKDFDSAYTNLRGNPIINYHQLGLSFRLYECEVLFNRGICQLYLGHIDAGLTDLYYAQKSKLTDEHEIIDQAVRDRGRNYSVYSIPPGVLFRPSETKMEQMRQFQEYQISGNHYYSDEQPEKRQNSILLPPSVPWMQELAKLDTSYLAVPQPQRPQHALETTVQTFEKQRKIKQERRPPSPEKLDPFMYDPVQQQQQQQTLALLTSSSSTPLSSFQQQQQQQQRVPKIQTSKKKTYDPENSWKVVDRRATQKKEESRWLRPQDEKPMSMHASEFNNTFPIPAAQDNQADYTGTLDTMSYYGDDLDEELDRVYASLNAYLTTNNKTKDSNNVLDENKSRAPTITTTAASPPLAPLQEQQQQQQPSQQHITNNDIHNNRSLSEKKKINIYKYISQQPTSPDAKIKIKVHYHDTRILLVPSDILFSELLTRVRAKFNASESLRLQYKDEENVMVLMIDQDDLNMVRYLSRERNAAITKHPILEKLELWCISA</sequence>
<evidence type="ECO:0000313" key="10">
    <source>
        <dbReference type="EMBL" id="KAG2227348.1"/>
    </source>
</evidence>
<feature type="compositionally biased region" description="Low complexity" evidence="8">
    <location>
        <begin position="461"/>
        <end position="475"/>
    </location>
</feature>
<dbReference type="GO" id="GO:0005737">
    <property type="term" value="C:cytoplasm"/>
    <property type="evidence" value="ECO:0007669"/>
    <property type="project" value="UniProtKB-SubCell"/>
</dbReference>
<gene>
    <name evidence="10" type="ORF">INT45_004303</name>
</gene>
<dbReference type="InterPro" id="IPR011990">
    <property type="entry name" value="TPR-like_helical_dom_sf"/>
</dbReference>
<evidence type="ECO:0000256" key="2">
    <source>
        <dbReference type="ARBA" id="ARBA00008051"/>
    </source>
</evidence>
<keyword evidence="6 7" id="KW-0802">TPR repeat</keyword>
<dbReference type="PROSITE" id="PS51745">
    <property type="entry name" value="PB1"/>
    <property type="match status" value="1"/>
</dbReference>
<dbReference type="EMBL" id="JAEPRB010000008">
    <property type="protein sequence ID" value="KAG2227348.1"/>
    <property type="molecule type" value="Genomic_DNA"/>
</dbReference>
<accession>A0A8H7VSP3</accession>
<dbReference type="OrthoDB" id="9450131at2759"/>
<feature type="region of interest" description="Disordered" evidence="8">
    <location>
        <begin position="260"/>
        <end position="296"/>
    </location>
</feature>
<comment type="subcellular location">
    <subcellularLocation>
        <location evidence="1">Cytoplasm</location>
    </subcellularLocation>
</comment>
<evidence type="ECO:0000256" key="8">
    <source>
        <dbReference type="SAM" id="MobiDB-lite"/>
    </source>
</evidence>
<dbReference type="InterPro" id="IPR019734">
    <property type="entry name" value="TPR_rpt"/>
</dbReference>